<dbReference type="Pfam" id="PF12389">
    <property type="entry name" value="Peptidase_M73"/>
    <property type="match status" value="1"/>
</dbReference>
<accession>A0A1M5YBL0</accession>
<sequence>MNKASLLGRRQKSKQLRSKNKNYKKALCSLGLSLIMASTGTLGTYAYFTTKAELNAPSNIILESGSVQAEYSKAVNIDGLAPGESKSDNFNITNTGTLKQNLALSFELLKNNEFSDSEFSALEYSLSFVDKSSENTKQIKAIEAINLSDYINNKKSISLTYTDGTPVVLNSNSNLECTVSIKCKDNIPESASGKIAKFNLKLTSTQLTTD</sequence>
<dbReference type="Proteomes" id="UP000184526">
    <property type="component" value="Unassembled WGS sequence"/>
</dbReference>
<evidence type="ECO:0000313" key="1">
    <source>
        <dbReference type="EMBL" id="SHI08883.1"/>
    </source>
</evidence>
<reference evidence="1 2" key="1">
    <citation type="submission" date="2016-11" db="EMBL/GenBank/DDBJ databases">
        <authorList>
            <person name="Jaros S."/>
            <person name="Januszkiewicz K."/>
            <person name="Wedrychowicz H."/>
        </authorList>
    </citation>
    <scope>NUCLEOTIDE SEQUENCE [LARGE SCALE GENOMIC DNA]</scope>
    <source>
        <strain evidence="1 2">DSM 3089</strain>
    </source>
</reference>
<keyword evidence="2" id="KW-1185">Reference proteome</keyword>
<gene>
    <name evidence="1" type="ORF">SAMN02745196_02778</name>
</gene>
<dbReference type="OrthoDB" id="10020562at2"/>
<organism evidence="1 2">
    <name type="scientific">Clostridium collagenovorans DSM 3089</name>
    <dbReference type="NCBI Taxonomy" id="1121306"/>
    <lineage>
        <taxon>Bacteria</taxon>
        <taxon>Bacillati</taxon>
        <taxon>Bacillota</taxon>
        <taxon>Clostridia</taxon>
        <taxon>Eubacteriales</taxon>
        <taxon>Clostridiaceae</taxon>
        <taxon>Clostridium</taxon>
    </lineage>
</organism>
<name>A0A1M5YBL0_9CLOT</name>
<dbReference type="EMBL" id="FQXP01000012">
    <property type="protein sequence ID" value="SHI08883.1"/>
    <property type="molecule type" value="Genomic_DNA"/>
</dbReference>
<protein>
    <submittedName>
        <fullName evidence="1">Camelysin metallo-endopeptidase</fullName>
    </submittedName>
</protein>
<evidence type="ECO:0000313" key="2">
    <source>
        <dbReference type="Proteomes" id="UP000184526"/>
    </source>
</evidence>
<dbReference type="InterPro" id="IPR022121">
    <property type="entry name" value="Peptidase_M73_camelysin"/>
</dbReference>
<dbReference type="STRING" id="1121306.SAMN02745196_02778"/>
<dbReference type="RefSeq" id="WP_072832599.1">
    <property type="nucleotide sequence ID" value="NZ_FQXP01000012.1"/>
</dbReference>
<dbReference type="AlphaFoldDB" id="A0A1M5YBL0"/>
<proteinExistence type="predicted"/>